<dbReference type="Proteomes" id="UP001642409">
    <property type="component" value="Unassembled WGS sequence"/>
</dbReference>
<dbReference type="EMBL" id="CATOUU010000902">
    <property type="protein sequence ID" value="CAI9958157.1"/>
    <property type="molecule type" value="Genomic_DNA"/>
</dbReference>
<protein>
    <submittedName>
        <fullName evidence="2">Hypothetical_protein</fullName>
    </submittedName>
</protein>
<evidence type="ECO:0000313" key="1">
    <source>
        <dbReference type="EMBL" id="CAI9958157.1"/>
    </source>
</evidence>
<proteinExistence type="predicted"/>
<dbReference type="EMBL" id="CAXDID020000220">
    <property type="protein sequence ID" value="CAL6058265.1"/>
    <property type="molecule type" value="Genomic_DNA"/>
</dbReference>
<dbReference type="AlphaFoldDB" id="A0AA86QPR3"/>
<sequence length="112" mass="13504">MLSMWDKQNCYPARLITQNLFHIKSNWWCAHLLYRLTLIILNGLPVKAINFQTSKFCIFVLFKIKFITSVIWHTSRDNSCLFKNRFKMFDEQEFIIFILLMSFTQCRTILNV</sequence>
<name>A0AA86QPR3_9EUKA</name>
<gene>
    <name evidence="1" type="ORF">HINF_LOCUS45802</name>
    <name evidence="2" type="ORF">HINF_LOCUS48155</name>
</gene>
<comment type="caution">
    <text evidence="1">The sequence shown here is derived from an EMBL/GenBank/DDBJ whole genome shotgun (WGS) entry which is preliminary data.</text>
</comment>
<keyword evidence="3" id="KW-1185">Reference proteome</keyword>
<evidence type="ECO:0000313" key="3">
    <source>
        <dbReference type="Proteomes" id="UP001642409"/>
    </source>
</evidence>
<accession>A0AA86QPR3</accession>
<reference evidence="2 3" key="2">
    <citation type="submission" date="2024-07" db="EMBL/GenBank/DDBJ databases">
        <authorList>
            <person name="Akdeniz Z."/>
        </authorList>
    </citation>
    <scope>NUCLEOTIDE SEQUENCE [LARGE SCALE GENOMIC DNA]</scope>
</reference>
<organism evidence="1">
    <name type="scientific">Hexamita inflata</name>
    <dbReference type="NCBI Taxonomy" id="28002"/>
    <lineage>
        <taxon>Eukaryota</taxon>
        <taxon>Metamonada</taxon>
        <taxon>Diplomonadida</taxon>
        <taxon>Hexamitidae</taxon>
        <taxon>Hexamitinae</taxon>
        <taxon>Hexamita</taxon>
    </lineage>
</organism>
<evidence type="ECO:0000313" key="2">
    <source>
        <dbReference type="EMBL" id="CAL6058265.1"/>
    </source>
</evidence>
<reference evidence="1" key="1">
    <citation type="submission" date="2023-06" db="EMBL/GenBank/DDBJ databases">
        <authorList>
            <person name="Kurt Z."/>
        </authorList>
    </citation>
    <scope>NUCLEOTIDE SEQUENCE</scope>
</reference>